<dbReference type="EC" id="3.1.1.29" evidence="1"/>
<feature type="region of interest" description="Disordered" evidence="5">
    <location>
        <begin position="33"/>
        <end position="78"/>
    </location>
</feature>
<dbReference type="Proteomes" id="UP000019384">
    <property type="component" value="Unassembled WGS sequence"/>
</dbReference>
<dbReference type="GO" id="GO:0005829">
    <property type="term" value="C:cytosol"/>
    <property type="evidence" value="ECO:0007669"/>
    <property type="project" value="TreeGrafter"/>
</dbReference>
<dbReference type="SUPFAM" id="SSF102462">
    <property type="entry name" value="Peptidyl-tRNA hydrolase II"/>
    <property type="match status" value="1"/>
</dbReference>
<evidence type="ECO:0000256" key="5">
    <source>
        <dbReference type="SAM" id="MobiDB-lite"/>
    </source>
</evidence>
<comment type="similarity">
    <text evidence="3">Belongs to the PTH2 family.</text>
</comment>
<dbReference type="STRING" id="1382522.W6MR77"/>
<dbReference type="EMBL" id="HG793130">
    <property type="protein sequence ID" value="CDK29224.1"/>
    <property type="molecule type" value="Genomic_DNA"/>
</dbReference>
<sequence>MSGNLRVSQLVLVSAISLLTGGCIGALLALPSSPAKGAQSPRYKSASLTPTTSESLTDAEEEEEDDYDDEGIEIDSTPLNEVPGECQMSLVVRKDLEMTKGKAAAQCAHAAVALYKLISSGHASQNLPLLMRWEKTGQAKVALKCADQAEMDLLFAKAMSLNINAYVVHDAGRTQVPSGSATVLGLGPAPKAVLNEVTGDLKLY</sequence>
<name>W6MR77_9ASCO</name>
<keyword evidence="7" id="KW-1185">Reference proteome</keyword>
<dbReference type="InterPro" id="IPR023476">
    <property type="entry name" value="Pep_tRNA_hydro_II_dom_sf"/>
</dbReference>
<proteinExistence type="inferred from homology"/>
<dbReference type="GO" id="GO:0004045">
    <property type="term" value="F:peptidyl-tRNA hydrolase activity"/>
    <property type="evidence" value="ECO:0007669"/>
    <property type="project" value="UniProtKB-EC"/>
</dbReference>
<dbReference type="HOGENOM" id="CLU_073661_0_1_1"/>
<evidence type="ECO:0000313" key="6">
    <source>
        <dbReference type="EMBL" id="CDK29224.1"/>
    </source>
</evidence>
<comment type="catalytic activity">
    <reaction evidence="4">
        <text>an N-acyl-L-alpha-aminoacyl-tRNA + H2O = an N-acyl-L-amino acid + a tRNA + H(+)</text>
        <dbReference type="Rhea" id="RHEA:54448"/>
        <dbReference type="Rhea" id="RHEA-COMP:10123"/>
        <dbReference type="Rhea" id="RHEA-COMP:13883"/>
        <dbReference type="ChEBI" id="CHEBI:15377"/>
        <dbReference type="ChEBI" id="CHEBI:15378"/>
        <dbReference type="ChEBI" id="CHEBI:59874"/>
        <dbReference type="ChEBI" id="CHEBI:78442"/>
        <dbReference type="ChEBI" id="CHEBI:138191"/>
        <dbReference type="EC" id="3.1.1.29"/>
    </reaction>
</comment>
<feature type="compositionally biased region" description="Polar residues" evidence="5">
    <location>
        <begin position="46"/>
        <end position="56"/>
    </location>
</feature>
<evidence type="ECO:0000256" key="2">
    <source>
        <dbReference type="ARBA" id="ARBA00022801"/>
    </source>
</evidence>
<accession>W6MR77</accession>
<keyword evidence="2" id="KW-0378">Hydrolase</keyword>
<dbReference type="Pfam" id="PF01981">
    <property type="entry name" value="PTH2"/>
    <property type="match status" value="1"/>
</dbReference>
<reference evidence="6" key="2">
    <citation type="submission" date="2014-02" db="EMBL/GenBank/DDBJ databases">
        <title>Complete DNA sequence of /Kuraishia capsulata/ illustrates novel genomic features among budding yeasts (/Saccharomycotina/).</title>
        <authorList>
            <person name="Morales L."/>
            <person name="Noel B."/>
            <person name="Porcel B."/>
            <person name="Marcet-Houben M."/>
            <person name="Hullo M-F."/>
            <person name="Sacerdot C."/>
            <person name="Tekaia F."/>
            <person name="Leh-Louis V."/>
            <person name="Despons L."/>
            <person name="Khanna V."/>
            <person name="Aury J-M."/>
            <person name="Barbe V."/>
            <person name="Couloux A."/>
            <person name="Labadie K."/>
            <person name="Pelletier E."/>
            <person name="Souciet J-L."/>
            <person name="Boekhout T."/>
            <person name="Gabaldon T."/>
            <person name="Wincker P."/>
            <person name="Dujon B."/>
        </authorList>
    </citation>
    <scope>NUCLEOTIDE SEQUENCE</scope>
    <source>
        <strain evidence="6">CBS 1993</strain>
    </source>
</reference>
<evidence type="ECO:0000256" key="4">
    <source>
        <dbReference type="ARBA" id="ARBA00048707"/>
    </source>
</evidence>
<evidence type="ECO:0000256" key="1">
    <source>
        <dbReference type="ARBA" id="ARBA00013260"/>
    </source>
</evidence>
<dbReference type="NCBIfam" id="TIGR00283">
    <property type="entry name" value="arch_pth2"/>
    <property type="match status" value="1"/>
</dbReference>
<dbReference type="PANTHER" id="PTHR12649">
    <property type="entry name" value="PEPTIDYL-TRNA HYDROLASE 2"/>
    <property type="match status" value="1"/>
</dbReference>
<dbReference type="FunFam" id="3.40.1490.10:FF:000001">
    <property type="entry name" value="Peptidyl-tRNA hydrolase 2"/>
    <property type="match status" value="1"/>
</dbReference>
<gene>
    <name evidence="6" type="ORF">KUCA_T00005212001</name>
</gene>
<dbReference type="Gene3D" id="3.40.1490.10">
    <property type="entry name" value="Bit1"/>
    <property type="match status" value="1"/>
</dbReference>
<dbReference type="RefSeq" id="XP_022461212.1">
    <property type="nucleotide sequence ID" value="XM_022600385.1"/>
</dbReference>
<reference evidence="6" key="1">
    <citation type="submission" date="2013-12" db="EMBL/GenBank/DDBJ databases">
        <authorList>
            <person name="Genoscope - CEA"/>
        </authorList>
    </citation>
    <scope>NUCLEOTIDE SEQUENCE</scope>
    <source>
        <strain evidence="6">CBS 1993</strain>
    </source>
</reference>
<dbReference type="InterPro" id="IPR002833">
    <property type="entry name" value="PTH2"/>
</dbReference>
<dbReference type="GeneID" id="34522600"/>
<dbReference type="PROSITE" id="PS51257">
    <property type="entry name" value="PROKAR_LIPOPROTEIN"/>
    <property type="match status" value="1"/>
</dbReference>
<dbReference type="PANTHER" id="PTHR12649:SF11">
    <property type="entry name" value="PEPTIDYL-TRNA HYDROLASE 2, MITOCHONDRIAL"/>
    <property type="match status" value="1"/>
</dbReference>
<organism evidence="6 7">
    <name type="scientific">Kuraishia capsulata CBS 1993</name>
    <dbReference type="NCBI Taxonomy" id="1382522"/>
    <lineage>
        <taxon>Eukaryota</taxon>
        <taxon>Fungi</taxon>
        <taxon>Dikarya</taxon>
        <taxon>Ascomycota</taxon>
        <taxon>Saccharomycotina</taxon>
        <taxon>Pichiomycetes</taxon>
        <taxon>Pichiales</taxon>
        <taxon>Pichiaceae</taxon>
        <taxon>Kuraishia</taxon>
    </lineage>
</organism>
<feature type="compositionally biased region" description="Acidic residues" evidence="5">
    <location>
        <begin position="57"/>
        <end position="73"/>
    </location>
</feature>
<protein>
    <recommendedName>
        <fullName evidence="1">peptidyl-tRNA hydrolase</fullName>
        <ecNumber evidence="1">3.1.1.29</ecNumber>
    </recommendedName>
</protein>
<dbReference type="OrthoDB" id="1733656at2759"/>
<evidence type="ECO:0000256" key="3">
    <source>
        <dbReference type="ARBA" id="ARBA00038050"/>
    </source>
</evidence>
<dbReference type="AlphaFoldDB" id="W6MR77"/>
<evidence type="ECO:0000313" key="7">
    <source>
        <dbReference type="Proteomes" id="UP000019384"/>
    </source>
</evidence>